<organism evidence="1 2">
    <name type="scientific">Brevundimonas diminuta</name>
    <name type="common">Pseudomonas diminuta</name>
    <dbReference type="NCBI Taxonomy" id="293"/>
    <lineage>
        <taxon>Bacteria</taxon>
        <taxon>Pseudomonadati</taxon>
        <taxon>Pseudomonadota</taxon>
        <taxon>Alphaproteobacteria</taxon>
        <taxon>Caulobacterales</taxon>
        <taxon>Caulobacteraceae</taxon>
        <taxon>Brevundimonas</taxon>
    </lineage>
</organism>
<proteinExistence type="predicted"/>
<dbReference type="Proteomes" id="UP000250358">
    <property type="component" value="Unassembled WGS sequence"/>
</dbReference>
<sequence length="360" mass="39847">MRVGIWLAAAWVAIGSAASAQEYRPSFHPDQLKGPPAGALNEVLVLGSPHLSGLPDSFRPEQLEPLLARLEAWRPTAVAIENLSGLQCDAMRRYPSRYAESVETYCYDPSAEGRALDLDVPAANAEVERLLAAWPEAPTAAGRRRLAALLLAAGEPTSALVQWLRLSEGERKAQDGLTADMAAKLNRRMTRRNESDLLAAVLAARLGLERLWAVDDHTADSASRPDEEEAQGKAIMAAWDNPYVQARKAMDQPLFENLAQSDGLLNIYRAYNTPETQMLAYRSDFGATHVEPSPEAFGRRYLGYWETRNLRMVANIRDVLGRYPGTRMLTIVGASHKGYYEAYLNQMHDVRLVSSDAVLR</sequence>
<reference evidence="1 2" key="1">
    <citation type="submission" date="2018-06" db="EMBL/GenBank/DDBJ databases">
        <authorList>
            <consortium name="Pathogen Informatics"/>
            <person name="Doyle S."/>
        </authorList>
    </citation>
    <scope>NUCLEOTIDE SEQUENCE [LARGE SCALE GENOMIC DNA]</scope>
    <source>
        <strain evidence="1 2">NCTC11165</strain>
    </source>
</reference>
<gene>
    <name evidence="1" type="ORF">NCTC11165_00465</name>
</gene>
<accession>A0A2X1ANV9</accession>
<dbReference type="Pfam" id="PF18950">
    <property type="entry name" value="DUF5694"/>
    <property type="match status" value="1"/>
</dbReference>
<name>A0A2X1ANV9_BREDI</name>
<dbReference type="RefSeq" id="WP_128114893.1">
    <property type="nucleotide sequence ID" value="NZ_UAQM01000001.1"/>
</dbReference>
<evidence type="ECO:0000313" key="1">
    <source>
        <dbReference type="EMBL" id="SPU42322.1"/>
    </source>
</evidence>
<protein>
    <submittedName>
        <fullName evidence="1">Uncharacterized protein</fullName>
    </submittedName>
</protein>
<dbReference type="EMBL" id="UAQM01000001">
    <property type="protein sequence ID" value="SPU42322.1"/>
    <property type="molecule type" value="Genomic_DNA"/>
</dbReference>
<dbReference type="AlphaFoldDB" id="A0A2X1ANV9"/>
<evidence type="ECO:0000313" key="2">
    <source>
        <dbReference type="Proteomes" id="UP000250358"/>
    </source>
</evidence>
<dbReference type="InterPro" id="IPR043749">
    <property type="entry name" value="DUF5694"/>
</dbReference>